<dbReference type="EMBL" id="BLXT01004955">
    <property type="protein sequence ID" value="GFO18436.1"/>
    <property type="molecule type" value="Genomic_DNA"/>
</dbReference>
<reference evidence="1 2" key="1">
    <citation type="journal article" date="2021" name="Elife">
        <title>Chloroplast acquisition without the gene transfer in kleptoplastic sea slugs, Plakobranchus ocellatus.</title>
        <authorList>
            <person name="Maeda T."/>
            <person name="Takahashi S."/>
            <person name="Yoshida T."/>
            <person name="Shimamura S."/>
            <person name="Takaki Y."/>
            <person name="Nagai Y."/>
            <person name="Toyoda A."/>
            <person name="Suzuki Y."/>
            <person name="Arimoto A."/>
            <person name="Ishii H."/>
            <person name="Satoh N."/>
            <person name="Nishiyama T."/>
            <person name="Hasebe M."/>
            <person name="Maruyama T."/>
            <person name="Minagawa J."/>
            <person name="Obokata J."/>
            <person name="Shigenobu S."/>
        </authorList>
    </citation>
    <scope>NUCLEOTIDE SEQUENCE [LARGE SCALE GENOMIC DNA]</scope>
</reference>
<gene>
    <name evidence="1" type="ORF">PoB_004494100</name>
</gene>
<dbReference type="Proteomes" id="UP000735302">
    <property type="component" value="Unassembled WGS sequence"/>
</dbReference>
<evidence type="ECO:0000313" key="2">
    <source>
        <dbReference type="Proteomes" id="UP000735302"/>
    </source>
</evidence>
<proteinExistence type="predicted"/>
<name>A0AAV4BHT1_9GAST</name>
<evidence type="ECO:0000313" key="1">
    <source>
        <dbReference type="EMBL" id="GFO18436.1"/>
    </source>
</evidence>
<protein>
    <submittedName>
        <fullName evidence="1">Uncharacterized protein</fullName>
    </submittedName>
</protein>
<organism evidence="1 2">
    <name type="scientific">Plakobranchus ocellatus</name>
    <dbReference type="NCBI Taxonomy" id="259542"/>
    <lineage>
        <taxon>Eukaryota</taxon>
        <taxon>Metazoa</taxon>
        <taxon>Spiralia</taxon>
        <taxon>Lophotrochozoa</taxon>
        <taxon>Mollusca</taxon>
        <taxon>Gastropoda</taxon>
        <taxon>Heterobranchia</taxon>
        <taxon>Euthyneura</taxon>
        <taxon>Panpulmonata</taxon>
        <taxon>Sacoglossa</taxon>
        <taxon>Placobranchoidea</taxon>
        <taxon>Plakobranchidae</taxon>
        <taxon>Plakobranchus</taxon>
    </lineage>
</organism>
<accession>A0AAV4BHT1</accession>
<keyword evidence="2" id="KW-1185">Reference proteome</keyword>
<sequence>MDDWPINFVKTKISDKRYKDNEDGAVIGQLRLAHWANCCQGKFETTTKDYRHPRQDYIYKYDHKGHEMIVYDVNLNEEYGGYAASHHSVAGVTPDGHCNDVTVRPPYFMFGVHPDYERKAAGIYPYNYFANMNITYFSTVEWLIASPAPSWIPIGPGGVKNIKHDKIDPKKKPPLQRAFDKESLDKRVDVGGRYDGNFFYGSNIV</sequence>
<dbReference type="AlphaFoldDB" id="A0AAV4BHT1"/>
<comment type="caution">
    <text evidence="1">The sequence shown here is derived from an EMBL/GenBank/DDBJ whole genome shotgun (WGS) entry which is preliminary data.</text>
</comment>